<keyword evidence="1" id="KW-1133">Transmembrane helix</keyword>
<name>A0ABM5N0R7_EMTOG</name>
<dbReference type="EMBL" id="CP002961">
    <property type="protein sequence ID" value="AFK03016.1"/>
    <property type="molecule type" value="Genomic_DNA"/>
</dbReference>
<gene>
    <name evidence="2" type="ordered locus">Emtol_1875</name>
</gene>
<evidence type="ECO:0000313" key="3">
    <source>
        <dbReference type="Proteomes" id="UP000002875"/>
    </source>
</evidence>
<feature type="transmembrane region" description="Helical" evidence="1">
    <location>
        <begin position="96"/>
        <end position="113"/>
    </location>
</feature>
<keyword evidence="1" id="KW-0472">Membrane</keyword>
<keyword evidence="3" id="KW-1185">Reference proteome</keyword>
<proteinExistence type="predicted"/>
<keyword evidence="1" id="KW-0812">Transmembrane</keyword>
<feature type="transmembrane region" description="Helical" evidence="1">
    <location>
        <begin position="68"/>
        <end position="90"/>
    </location>
</feature>
<sequence>MLVILETLSIPLIFLTVEKFLLENVFSWGKEMFHGVYQDVLAVLFWILLLLIYFISNLVFIKKAKTHFFSITIYSICFYIIPYRRVYLIYFLKHTLLVSIITTLILIVFYVLYQIPIVKRLRYKNDES</sequence>
<protein>
    <submittedName>
        <fullName evidence="2">Uncharacterized protein</fullName>
    </submittedName>
</protein>
<organism evidence="2 3">
    <name type="scientific">Emticicia oligotrophica (strain DSM 17448 / CIP 109782 / MTCC 6937 / GPTSA100-15)</name>
    <dbReference type="NCBI Taxonomy" id="929562"/>
    <lineage>
        <taxon>Bacteria</taxon>
        <taxon>Pseudomonadati</taxon>
        <taxon>Bacteroidota</taxon>
        <taxon>Cytophagia</taxon>
        <taxon>Cytophagales</taxon>
        <taxon>Leadbetterellaceae</taxon>
        <taxon>Emticicia</taxon>
    </lineage>
</organism>
<accession>A0ABM5N0R7</accession>
<evidence type="ECO:0000256" key="1">
    <source>
        <dbReference type="SAM" id="Phobius"/>
    </source>
</evidence>
<feature type="transmembrane region" description="Helical" evidence="1">
    <location>
        <begin position="40"/>
        <end position="61"/>
    </location>
</feature>
<reference evidence="2 3" key="1">
    <citation type="submission" date="2011-07" db="EMBL/GenBank/DDBJ databases">
        <title>The complete genome of chromosome of Emticicia oligotrophica DSM 17448.</title>
        <authorList>
            <consortium name="US DOE Joint Genome Institute (JGI-PGF)"/>
            <person name="Lucas S."/>
            <person name="Han J."/>
            <person name="Lapidus A."/>
            <person name="Bruce D."/>
            <person name="Goodwin L."/>
            <person name="Pitluck S."/>
            <person name="Peters L."/>
            <person name="Kyrpides N."/>
            <person name="Mavromatis K."/>
            <person name="Ivanova N."/>
            <person name="Ovchinnikova G."/>
            <person name="Teshima H."/>
            <person name="Detter J.C."/>
            <person name="Tapia R."/>
            <person name="Han C."/>
            <person name="Land M."/>
            <person name="Hauser L."/>
            <person name="Markowitz V."/>
            <person name="Cheng J.-F."/>
            <person name="Hugenholtz P."/>
            <person name="Woyke T."/>
            <person name="Wu D."/>
            <person name="Tindall B."/>
            <person name="Pomrenke H."/>
            <person name="Brambilla E."/>
            <person name="Klenk H.-P."/>
            <person name="Eisen J.A."/>
        </authorList>
    </citation>
    <scope>NUCLEOTIDE SEQUENCE [LARGE SCALE GENOMIC DNA]</scope>
    <source>
        <strain evidence="2 3">DSM 17448</strain>
    </source>
</reference>
<dbReference type="Proteomes" id="UP000002875">
    <property type="component" value="Chromosome"/>
</dbReference>
<evidence type="ECO:0000313" key="2">
    <source>
        <dbReference type="EMBL" id="AFK03016.1"/>
    </source>
</evidence>